<comment type="caution">
    <text evidence="2">The sequence shown here is derived from an EMBL/GenBank/DDBJ whole genome shotgun (WGS) entry which is preliminary data.</text>
</comment>
<proteinExistence type="predicted"/>
<evidence type="ECO:0000313" key="2">
    <source>
        <dbReference type="EMBL" id="PFH36051.1"/>
    </source>
</evidence>
<name>A0A2A9MIG7_BESBE</name>
<accession>A0A2A9MIG7</accession>
<sequence length="231" mass="25563">MAPQHLVCLYDRLQLQLGQAVQLYRRVLRAHRSQLRSATWQELADKFARAEFRAHMAAASEAAESIPYEPESCLWTSGPSRLVGSSTSEALTTGHHLANGSLACSSSAVNGLSTHVTRHVPGQKGSRDPEEATAASVSDAMRGQTHAQHGEHVPPTARTPLDGAVAQAEKASDQLQVFMHAWQDYLEFAERRGLQMGRHMRPAQRQLLSVDQQQRLKSMRDMAHLLKNQSK</sequence>
<dbReference type="RefSeq" id="XP_029220060.1">
    <property type="nucleotide sequence ID" value="XM_029364137.1"/>
</dbReference>
<dbReference type="KEGG" id="bbes:BESB_057020"/>
<dbReference type="GeneID" id="40310631"/>
<dbReference type="AlphaFoldDB" id="A0A2A9MIG7"/>
<dbReference type="EMBL" id="NWUJ01000004">
    <property type="protein sequence ID" value="PFH36051.1"/>
    <property type="molecule type" value="Genomic_DNA"/>
</dbReference>
<feature type="region of interest" description="Disordered" evidence="1">
    <location>
        <begin position="117"/>
        <end position="159"/>
    </location>
</feature>
<dbReference type="VEuPathDB" id="ToxoDB:BESB_057020"/>
<evidence type="ECO:0000256" key="1">
    <source>
        <dbReference type="SAM" id="MobiDB-lite"/>
    </source>
</evidence>
<gene>
    <name evidence="2" type="ORF">BESB_057020</name>
</gene>
<dbReference type="Proteomes" id="UP000224006">
    <property type="component" value="Chromosome IV"/>
</dbReference>
<reference evidence="2 3" key="1">
    <citation type="submission" date="2017-09" db="EMBL/GenBank/DDBJ databases">
        <title>Genome sequencing of Besnoitia besnoiti strain Bb-Ger1.</title>
        <authorList>
            <person name="Schares G."/>
            <person name="Venepally P."/>
            <person name="Lorenzi H.A."/>
        </authorList>
    </citation>
    <scope>NUCLEOTIDE SEQUENCE [LARGE SCALE GENOMIC DNA]</scope>
    <source>
        <strain evidence="2 3">Bb-Ger1</strain>
    </source>
</reference>
<protein>
    <submittedName>
        <fullName evidence="2">Uncharacterized protein</fullName>
    </submittedName>
</protein>
<evidence type="ECO:0000313" key="3">
    <source>
        <dbReference type="Proteomes" id="UP000224006"/>
    </source>
</evidence>
<keyword evidence="3" id="KW-1185">Reference proteome</keyword>
<dbReference type="OrthoDB" id="438302at2759"/>
<dbReference type="Pfam" id="PF13233">
    <property type="entry name" value="Complex1_LYR_2"/>
    <property type="match status" value="1"/>
</dbReference>
<organism evidence="2 3">
    <name type="scientific">Besnoitia besnoiti</name>
    <name type="common">Apicomplexan protozoan</name>
    <dbReference type="NCBI Taxonomy" id="94643"/>
    <lineage>
        <taxon>Eukaryota</taxon>
        <taxon>Sar</taxon>
        <taxon>Alveolata</taxon>
        <taxon>Apicomplexa</taxon>
        <taxon>Conoidasida</taxon>
        <taxon>Coccidia</taxon>
        <taxon>Eucoccidiorida</taxon>
        <taxon>Eimeriorina</taxon>
        <taxon>Sarcocystidae</taxon>
        <taxon>Besnoitia</taxon>
    </lineage>
</organism>